<accession>A0A3N1VPH7</accession>
<dbReference type="Proteomes" id="UP000276223">
    <property type="component" value="Unassembled WGS sequence"/>
</dbReference>
<dbReference type="EMBL" id="RJVA01000009">
    <property type="protein sequence ID" value="ROR02928.1"/>
    <property type="molecule type" value="Genomic_DNA"/>
</dbReference>
<dbReference type="Gene3D" id="3.40.1190.20">
    <property type="match status" value="1"/>
</dbReference>
<name>A0A3N1VPH7_9BACT</name>
<evidence type="ECO:0000259" key="1">
    <source>
        <dbReference type="Pfam" id="PF01256"/>
    </source>
</evidence>
<evidence type="ECO:0000313" key="3">
    <source>
        <dbReference type="Proteomes" id="UP000276223"/>
    </source>
</evidence>
<dbReference type="InterPro" id="IPR017953">
    <property type="entry name" value="Carbohydrate_kinase_pred_CS"/>
</dbReference>
<feature type="domain" description="YjeF C-terminal" evidence="1">
    <location>
        <begin position="117"/>
        <end position="261"/>
    </location>
</feature>
<organism evidence="2 3">
    <name type="scientific">Desulfosoma caldarium</name>
    <dbReference type="NCBI Taxonomy" id="610254"/>
    <lineage>
        <taxon>Bacteria</taxon>
        <taxon>Pseudomonadati</taxon>
        <taxon>Thermodesulfobacteriota</taxon>
        <taxon>Syntrophobacteria</taxon>
        <taxon>Syntrophobacterales</taxon>
        <taxon>Syntrophobacteraceae</taxon>
        <taxon>Desulfosoma</taxon>
    </lineage>
</organism>
<dbReference type="InterPro" id="IPR029056">
    <property type="entry name" value="Ribokinase-like"/>
</dbReference>
<dbReference type="InterPro" id="IPR000631">
    <property type="entry name" value="CARKD"/>
</dbReference>
<keyword evidence="3" id="KW-1185">Reference proteome</keyword>
<dbReference type="OrthoDB" id="5470480at2"/>
<reference evidence="2 3" key="1">
    <citation type="submission" date="2018-11" db="EMBL/GenBank/DDBJ databases">
        <title>Genomic Encyclopedia of Type Strains, Phase IV (KMG-IV): sequencing the most valuable type-strain genomes for metagenomic binning, comparative biology and taxonomic classification.</title>
        <authorList>
            <person name="Goeker M."/>
        </authorList>
    </citation>
    <scope>NUCLEOTIDE SEQUENCE [LARGE SCALE GENOMIC DNA]</scope>
    <source>
        <strain evidence="2 3">DSM 22027</strain>
    </source>
</reference>
<evidence type="ECO:0000313" key="2">
    <source>
        <dbReference type="EMBL" id="ROR02928.1"/>
    </source>
</evidence>
<dbReference type="Pfam" id="PF01256">
    <property type="entry name" value="Carb_kinase"/>
    <property type="match status" value="1"/>
</dbReference>
<protein>
    <submittedName>
        <fullName evidence="2">NAD(P)H-hydrate repair Nnr-like enzyme with NAD(P)H-hydrate dehydratase domain</fullName>
    </submittedName>
</protein>
<dbReference type="GO" id="GO:0016836">
    <property type="term" value="F:hydro-lyase activity"/>
    <property type="evidence" value="ECO:0007669"/>
    <property type="project" value="InterPro"/>
</dbReference>
<dbReference type="SUPFAM" id="SSF53613">
    <property type="entry name" value="Ribokinase-like"/>
    <property type="match status" value="1"/>
</dbReference>
<dbReference type="RefSeq" id="WP_123288727.1">
    <property type="nucleotide sequence ID" value="NZ_RJVA01000009.1"/>
</dbReference>
<dbReference type="AlphaFoldDB" id="A0A3N1VPH7"/>
<dbReference type="PROSITE" id="PS01050">
    <property type="entry name" value="YJEF_C_2"/>
    <property type="match status" value="1"/>
</dbReference>
<sequence>MLLIVGTVPNPSLPLVHGSVRLENDALRVENHRLPIGRGTPALAAAAAVIRRRRGGEEVFVLLAGDIGRGDGSRAVYEYLVKNLRVLSVDVLVFHYLQPDVDWHNKVLFAVDDMPRRPRLIADAGYMYAAKMSGQAAAYDIFTPDKGELAFLADEKAPHPFYTRGFLLHDHHSVEDLVHRAYTHGDAARWLVVKGETDHIADSGRIVANVTEPIWEPMEAIGGTGDTLTGILAALCASGHDFLDACLLAALTNRWAGHIARPTPATQIAQLVGVLPEALTEAQKAMKGETKRGER</sequence>
<gene>
    <name evidence="2" type="ORF">EDC27_0171</name>
</gene>
<comment type="caution">
    <text evidence="2">The sequence shown here is derived from an EMBL/GenBank/DDBJ whole genome shotgun (WGS) entry which is preliminary data.</text>
</comment>
<proteinExistence type="predicted"/>